<reference evidence="5 6" key="1">
    <citation type="submission" date="2021-03" db="EMBL/GenBank/DDBJ databases">
        <title>Genomic Encyclopedia of Type Strains, Phase IV (KMG-IV): sequencing the most valuable type-strain genomes for metagenomic binning, comparative biology and taxonomic classification.</title>
        <authorList>
            <person name="Goeker M."/>
        </authorList>
    </citation>
    <scope>NUCLEOTIDE SEQUENCE [LARGE SCALE GENOMIC DNA]</scope>
    <source>
        <strain evidence="5 6">DSM 101953</strain>
    </source>
</reference>
<dbReference type="SMART" id="SM00354">
    <property type="entry name" value="HTH_LACI"/>
    <property type="match status" value="1"/>
</dbReference>
<keyword evidence="3" id="KW-0804">Transcription</keyword>
<evidence type="ECO:0000256" key="3">
    <source>
        <dbReference type="ARBA" id="ARBA00023163"/>
    </source>
</evidence>
<sequence length="323" mass="35569">MSNLDQIAKLSGFSKATVSRVLNRSPHVSQATREIILKIMEELDYVPNGNAISLSTGETMQIGMVTEGINEVMLPFLNSFVETASRHGYQTIIYTSGGDPAKELQAFEDMRRKRVDALVISTCVNDQALLGSYCKYGPIVSWQRMELPEIQSVAMNQYDGYMLGLEHVIGRGYTRIANAWGRPASMNTFGRIQAYQDAARKYHLEVNQEWSQTGIFSIRQGEELIRRLLLIAGGPPNAILCANDMVAAGILSEARRLKVKVPEELAIVGFDNTELAHTLGITSINNPIGAQAQNALHLILGKLGGTEAGQQELEFQLVQRATT</sequence>
<dbReference type="Pfam" id="PF00356">
    <property type="entry name" value="LacI"/>
    <property type="match status" value="1"/>
</dbReference>
<keyword evidence="1" id="KW-0805">Transcription regulation</keyword>
<dbReference type="SUPFAM" id="SSF47413">
    <property type="entry name" value="lambda repressor-like DNA-binding domains"/>
    <property type="match status" value="1"/>
</dbReference>
<dbReference type="CDD" id="cd01392">
    <property type="entry name" value="HTH_LacI"/>
    <property type="match status" value="1"/>
</dbReference>
<dbReference type="PROSITE" id="PS50932">
    <property type="entry name" value="HTH_LACI_2"/>
    <property type="match status" value="1"/>
</dbReference>
<dbReference type="EMBL" id="JAGGLV010000033">
    <property type="protein sequence ID" value="MBP2115949.1"/>
    <property type="molecule type" value="Genomic_DNA"/>
</dbReference>
<keyword evidence="6" id="KW-1185">Reference proteome</keyword>
<evidence type="ECO:0000256" key="1">
    <source>
        <dbReference type="ARBA" id="ARBA00023015"/>
    </source>
</evidence>
<name>A0ABS4P0Z8_9BACL</name>
<evidence type="ECO:0000256" key="2">
    <source>
        <dbReference type="ARBA" id="ARBA00023125"/>
    </source>
</evidence>
<dbReference type="Proteomes" id="UP000773462">
    <property type="component" value="Unassembled WGS sequence"/>
</dbReference>
<dbReference type="PANTHER" id="PTHR30146:SF105">
    <property type="entry name" value="CATABOLITE CONTROL PROTEIN B"/>
    <property type="match status" value="1"/>
</dbReference>
<dbReference type="InterPro" id="IPR028082">
    <property type="entry name" value="Peripla_BP_I"/>
</dbReference>
<comment type="caution">
    <text evidence="5">The sequence shown here is derived from an EMBL/GenBank/DDBJ whole genome shotgun (WGS) entry which is preliminary data.</text>
</comment>
<dbReference type="Pfam" id="PF13377">
    <property type="entry name" value="Peripla_BP_3"/>
    <property type="match status" value="1"/>
</dbReference>
<keyword evidence="2 5" id="KW-0238">DNA-binding</keyword>
<accession>A0ABS4P0Z8</accession>
<feature type="domain" description="HTH lacI-type" evidence="4">
    <location>
        <begin position="2"/>
        <end position="56"/>
    </location>
</feature>
<evidence type="ECO:0000259" key="4">
    <source>
        <dbReference type="PROSITE" id="PS50932"/>
    </source>
</evidence>
<dbReference type="PANTHER" id="PTHR30146">
    <property type="entry name" value="LACI-RELATED TRANSCRIPTIONAL REPRESSOR"/>
    <property type="match status" value="1"/>
</dbReference>
<dbReference type="InterPro" id="IPR010982">
    <property type="entry name" value="Lambda_DNA-bd_dom_sf"/>
</dbReference>
<dbReference type="GO" id="GO:0003677">
    <property type="term" value="F:DNA binding"/>
    <property type="evidence" value="ECO:0007669"/>
    <property type="project" value="UniProtKB-KW"/>
</dbReference>
<protein>
    <submittedName>
        <fullName evidence="5">DNA-binding LacI/PurR family transcriptional regulator</fullName>
    </submittedName>
</protein>
<dbReference type="Gene3D" id="1.10.260.40">
    <property type="entry name" value="lambda repressor-like DNA-binding domains"/>
    <property type="match status" value="1"/>
</dbReference>
<dbReference type="InterPro" id="IPR000843">
    <property type="entry name" value="HTH_LacI"/>
</dbReference>
<dbReference type="InterPro" id="IPR046335">
    <property type="entry name" value="LacI/GalR-like_sensor"/>
</dbReference>
<dbReference type="RefSeq" id="WP_209879133.1">
    <property type="nucleotide sequence ID" value="NZ_JAGGLV010000033.1"/>
</dbReference>
<dbReference type="SUPFAM" id="SSF53822">
    <property type="entry name" value="Periplasmic binding protein-like I"/>
    <property type="match status" value="1"/>
</dbReference>
<evidence type="ECO:0000313" key="6">
    <source>
        <dbReference type="Proteomes" id="UP000773462"/>
    </source>
</evidence>
<evidence type="ECO:0000313" key="5">
    <source>
        <dbReference type="EMBL" id="MBP2115949.1"/>
    </source>
</evidence>
<proteinExistence type="predicted"/>
<organism evidence="5 6">
    <name type="scientific">Paenibacillus silagei</name>
    <dbReference type="NCBI Taxonomy" id="1670801"/>
    <lineage>
        <taxon>Bacteria</taxon>
        <taxon>Bacillati</taxon>
        <taxon>Bacillota</taxon>
        <taxon>Bacilli</taxon>
        <taxon>Bacillales</taxon>
        <taxon>Paenibacillaceae</taxon>
        <taxon>Paenibacillus</taxon>
    </lineage>
</organism>
<dbReference type="Gene3D" id="3.40.50.2300">
    <property type="match status" value="2"/>
</dbReference>
<gene>
    <name evidence="5" type="ORF">J2Z70_006161</name>
</gene>